<dbReference type="EMBL" id="CXWD01000028">
    <property type="protein sequence ID" value="CTQ76659.1"/>
    <property type="molecule type" value="Genomic_DNA"/>
</dbReference>
<gene>
    <name evidence="2" type="ORF">LAX5112_04663</name>
</gene>
<dbReference type="STRING" id="388408.LAX5112_04663"/>
<keyword evidence="3" id="KW-1185">Reference proteome</keyword>
<organism evidence="2 3">
    <name type="scientific">Roseibium alexandrii</name>
    <dbReference type="NCBI Taxonomy" id="388408"/>
    <lineage>
        <taxon>Bacteria</taxon>
        <taxon>Pseudomonadati</taxon>
        <taxon>Pseudomonadota</taxon>
        <taxon>Alphaproteobacteria</taxon>
        <taxon>Hyphomicrobiales</taxon>
        <taxon>Stappiaceae</taxon>
        <taxon>Roseibium</taxon>
    </lineage>
</organism>
<dbReference type="Proteomes" id="UP000053235">
    <property type="component" value="Unassembled WGS sequence"/>
</dbReference>
<name>A0A0M7AP40_9HYPH</name>
<keyword evidence="1" id="KW-0732">Signal</keyword>
<accession>A0A0M7AP40</accession>
<dbReference type="PANTHER" id="PTHR11884:SF1">
    <property type="entry name" value="GOLGI APPARATUS PROTEIN 1"/>
    <property type="match status" value="1"/>
</dbReference>
<evidence type="ECO:0000256" key="1">
    <source>
        <dbReference type="SAM" id="SignalP"/>
    </source>
</evidence>
<dbReference type="AlphaFoldDB" id="A0A0M7AP40"/>
<dbReference type="PANTHER" id="PTHR11884">
    <property type="entry name" value="SELECTIN LIGAND RELATED"/>
    <property type="match status" value="1"/>
</dbReference>
<evidence type="ECO:0000313" key="3">
    <source>
        <dbReference type="Proteomes" id="UP000053235"/>
    </source>
</evidence>
<dbReference type="InterPro" id="IPR039728">
    <property type="entry name" value="GLG1"/>
</dbReference>
<sequence length="148" mass="15797">MQILRLLSTILAIGTFWIFADASTPAHADMMAACKSEIESKCNGVRKGRGRIAACLYAHPNSLSANCASEVEKLSNSRTTKAVIPSGVWKLSGSQYEGDLIKACGGDARKLCPGVSGNNRNLACLYSRSNQISGTCKQTAEAVMKLLR</sequence>
<reference evidence="3" key="1">
    <citation type="submission" date="2015-07" db="EMBL/GenBank/DDBJ databases">
        <authorList>
            <person name="Rodrigo-Torres Lidia"/>
            <person name="Arahal R.David."/>
        </authorList>
    </citation>
    <scope>NUCLEOTIDE SEQUENCE [LARGE SCALE GENOMIC DNA]</scope>
    <source>
        <strain evidence="3">CECT 5112</strain>
    </source>
</reference>
<proteinExistence type="predicted"/>
<evidence type="ECO:0000313" key="2">
    <source>
        <dbReference type="EMBL" id="CTQ76659.1"/>
    </source>
</evidence>
<dbReference type="InterPro" id="IPR001893">
    <property type="entry name" value="Cys-rich_GLG1_repeat"/>
</dbReference>
<feature type="signal peptide" evidence="1">
    <location>
        <begin position="1"/>
        <end position="28"/>
    </location>
</feature>
<protein>
    <submittedName>
        <fullName evidence="2">Cysteine rich repeat</fullName>
    </submittedName>
</protein>
<dbReference type="Pfam" id="PF00839">
    <property type="entry name" value="Cys_rich_FGFR"/>
    <property type="match status" value="1"/>
</dbReference>
<dbReference type="GO" id="GO:0016020">
    <property type="term" value="C:membrane"/>
    <property type="evidence" value="ECO:0007669"/>
    <property type="project" value="InterPro"/>
</dbReference>
<feature type="chain" id="PRO_5005809499" evidence="1">
    <location>
        <begin position="29"/>
        <end position="148"/>
    </location>
</feature>